<feature type="region of interest" description="Disordered" evidence="1">
    <location>
        <begin position="111"/>
        <end position="132"/>
    </location>
</feature>
<dbReference type="Proteomes" id="UP000054549">
    <property type="component" value="Unassembled WGS sequence"/>
</dbReference>
<evidence type="ECO:0000313" key="2">
    <source>
        <dbReference type="EMBL" id="KIL56589.1"/>
    </source>
</evidence>
<evidence type="ECO:0000256" key="1">
    <source>
        <dbReference type="SAM" id="MobiDB-lite"/>
    </source>
</evidence>
<feature type="region of interest" description="Disordered" evidence="1">
    <location>
        <begin position="1"/>
        <end position="27"/>
    </location>
</feature>
<dbReference type="OrthoDB" id="3262680at2759"/>
<feature type="compositionally biased region" description="Basic and acidic residues" evidence="1">
    <location>
        <begin position="15"/>
        <end position="24"/>
    </location>
</feature>
<name>A0A0C2SRH8_AMAMK</name>
<protein>
    <submittedName>
        <fullName evidence="2">Uncharacterized protein</fullName>
    </submittedName>
</protein>
<dbReference type="EMBL" id="KN818414">
    <property type="protein sequence ID" value="KIL56589.1"/>
    <property type="molecule type" value="Genomic_DNA"/>
</dbReference>
<reference evidence="2 3" key="1">
    <citation type="submission" date="2014-04" db="EMBL/GenBank/DDBJ databases">
        <title>Evolutionary Origins and Diversification of the Mycorrhizal Mutualists.</title>
        <authorList>
            <consortium name="DOE Joint Genome Institute"/>
            <consortium name="Mycorrhizal Genomics Consortium"/>
            <person name="Kohler A."/>
            <person name="Kuo A."/>
            <person name="Nagy L.G."/>
            <person name="Floudas D."/>
            <person name="Copeland A."/>
            <person name="Barry K.W."/>
            <person name="Cichocki N."/>
            <person name="Veneault-Fourrey C."/>
            <person name="LaButti K."/>
            <person name="Lindquist E.A."/>
            <person name="Lipzen A."/>
            <person name="Lundell T."/>
            <person name="Morin E."/>
            <person name="Murat C."/>
            <person name="Riley R."/>
            <person name="Ohm R."/>
            <person name="Sun H."/>
            <person name="Tunlid A."/>
            <person name="Henrissat B."/>
            <person name="Grigoriev I.V."/>
            <person name="Hibbett D.S."/>
            <person name="Martin F."/>
        </authorList>
    </citation>
    <scope>NUCLEOTIDE SEQUENCE [LARGE SCALE GENOMIC DNA]</scope>
    <source>
        <strain evidence="2 3">Koide BX008</strain>
    </source>
</reference>
<dbReference type="HOGENOM" id="CLU_005823_0_0_1"/>
<proteinExistence type="predicted"/>
<dbReference type="InParanoid" id="A0A0C2SRH8"/>
<evidence type="ECO:0000313" key="3">
    <source>
        <dbReference type="Proteomes" id="UP000054549"/>
    </source>
</evidence>
<sequence length="1285" mass="144662">MFQGVCQGRERSKRGRDSDSESATRQKKWPRNALIILSDEVPSSAGSLFSAADDEKEELAIEPKPLSLLANFLKKRPFVEITPMTPFSLQHYKKCDIEALDCLALTQSSRTQNAQWHQKKRTSRKPQKKCTTRKPKAILLGNKGVSKASSKHNSRALSQAPSWELLPACSYNEPSHNHLPEGLVKLLKHCQETSRSSSSHLCPVPGFFGFQWIDTLSCLYCEMHQCLVSGEHIWPHISRRHKGNWPKITRFDVLVGFLGHIQQCHPRIIRQSTADLKNTLPDQLPQLLPSTAVVQRYKCPVQSCTTWIAVNKGKGGGKAEYMRHIRTHSLPGAQYISASCIEPHWTQSLQIGEITRKGSSIVFIVPQELESCHSAFPIPKLTTAASPAETWATELGWDDELQRIASVLGGLKEDAVAKLRDLVELPSRDRVLRAKSDVFKFVEQGLWKLNQLNIRYFADVISWIAGKHSSFRFLFGHDRKEPFYLPVSNHELYRIRRLHCAMETMIIRSLTECTVTRKPLSFLKCSEVAQNAGYALVRLFIAEKGDPDAEELLNQKHLLFIELLKGGKRTAAKVGEVDEQALLALSLLPSGEWMKAVYVRGYVCGGLWSFRGTFANWARLQGSHYLPLDESSLQSSENESSRSKVHLPHLASNNTHPGDEVPEVPERLEEDDEDDHPAVAEDSTSIEDLEANTIQLVDSIQVQHHDLLLKISSAMMDLHFADSEEGNSSKLVAIDEFIEANRKYLQAKDAITPIGRLKLINSVLYKYATYKPPFSSTFYNGAFLMSNGRDSPVSIPLRGLRVCLLSSQQRFLAAMQAVLPTSLDLAKLPLHCVEDDFSAVSLHLQPHNQKLLEPHLATCWTGVLNGNFQGGKKLWDKWGLHRTEADKWLEACEHCFSMASAPIFLSTGGANFATLKHQQYSGPTRTVFLLKDGPGIMVFINPITSNHRCNSSLDLIAVTPELTQYLLIMFLILLPISSELRKLKGQIHPYASTHIWLMYHKRPNGGNRWLFDESHMNENLEAVTQDVFGFPINFRTLYQMAFGVLRKEFPAFFINVNQDFRSPVDDLAQHRYSTGVANYGRLTVFPKSPHLVGDQPWRHLAICQLWQAFLGCIPVKDTWKGVVENSNLFSQINLPFDLAFQTARDQVTHFYGISSLSGQQRHARVTHILQSTPYLKGITAASSESNLMGDRALSSVIKALVFGSHVPETDESPLIPAEIVADAAILVMRALCEWVDKSYIDLSKPSSNMALRFENIRKEILAKVKVMWKGSPSRSFHLFQQSLFC</sequence>
<keyword evidence="3" id="KW-1185">Reference proteome</keyword>
<feature type="region of interest" description="Disordered" evidence="1">
    <location>
        <begin position="635"/>
        <end position="683"/>
    </location>
</feature>
<organism evidence="2 3">
    <name type="scientific">Amanita muscaria (strain Koide BX008)</name>
    <dbReference type="NCBI Taxonomy" id="946122"/>
    <lineage>
        <taxon>Eukaryota</taxon>
        <taxon>Fungi</taxon>
        <taxon>Dikarya</taxon>
        <taxon>Basidiomycota</taxon>
        <taxon>Agaricomycotina</taxon>
        <taxon>Agaricomycetes</taxon>
        <taxon>Agaricomycetidae</taxon>
        <taxon>Agaricales</taxon>
        <taxon>Pluteineae</taxon>
        <taxon>Amanitaceae</taxon>
        <taxon>Amanita</taxon>
    </lineage>
</organism>
<gene>
    <name evidence="2" type="ORF">M378DRAFT_16983</name>
</gene>
<feature type="compositionally biased region" description="Basic residues" evidence="1">
    <location>
        <begin position="117"/>
        <end position="132"/>
    </location>
</feature>
<accession>A0A0C2SRH8</accession>
<feature type="compositionally biased region" description="Acidic residues" evidence="1">
    <location>
        <begin position="660"/>
        <end position="675"/>
    </location>
</feature>